<dbReference type="AlphaFoldDB" id="A0A2V1DX73"/>
<protein>
    <submittedName>
        <fullName evidence="1">Uncharacterized protein</fullName>
    </submittedName>
</protein>
<reference evidence="1 2" key="1">
    <citation type="journal article" date="2018" name="Sci. Rep.">
        <title>Comparative genomics provides insights into the lifestyle and reveals functional heterogeneity of dark septate endophytic fungi.</title>
        <authorList>
            <person name="Knapp D.G."/>
            <person name="Nemeth J.B."/>
            <person name="Barry K."/>
            <person name="Hainaut M."/>
            <person name="Henrissat B."/>
            <person name="Johnson J."/>
            <person name="Kuo A."/>
            <person name="Lim J.H.P."/>
            <person name="Lipzen A."/>
            <person name="Nolan M."/>
            <person name="Ohm R.A."/>
            <person name="Tamas L."/>
            <person name="Grigoriev I.V."/>
            <person name="Spatafora J.W."/>
            <person name="Nagy L.G."/>
            <person name="Kovacs G.M."/>
        </authorList>
    </citation>
    <scope>NUCLEOTIDE SEQUENCE [LARGE SCALE GENOMIC DNA]</scope>
    <source>
        <strain evidence="1 2">DSE2036</strain>
    </source>
</reference>
<organism evidence="1 2">
    <name type="scientific">Periconia macrospinosa</name>
    <dbReference type="NCBI Taxonomy" id="97972"/>
    <lineage>
        <taxon>Eukaryota</taxon>
        <taxon>Fungi</taxon>
        <taxon>Dikarya</taxon>
        <taxon>Ascomycota</taxon>
        <taxon>Pezizomycotina</taxon>
        <taxon>Dothideomycetes</taxon>
        <taxon>Pleosporomycetidae</taxon>
        <taxon>Pleosporales</taxon>
        <taxon>Massarineae</taxon>
        <taxon>Periconiaceae</taxon>
        <taxon>Periconia</taxon>
    </lineage>
</organism>
<dbReference type="STRING" id="97972.A0A2V1DX73"/>
<dbReference type="PROSITE" id="PS51257">
    <property type="entry name" value="PROKAR_LIPOPROTEIN"/>
    <property type="match status" value="1"/>
</dbReference>
<evidence type="ECO:0000313" key="1">
    <source>
        <dbReference type="EMBL" id="PVI02626.1"/>
    </source>
</evidence>
<sequence length="158" mass="17458">MGPKLKILLPTQCSGSAACNLAIGTTANSNSCAVDEAHFDPRRVHIHQDTKPKRLFDGTQPPSNEAIDLLLEATQTRPPTTLMHKLPIELQDMILNKVSAGPIESAKVGCMLNTGSVFTWKCGDRDIEREEGRRNRTPWTPVESHIWFGNYSSGIAYK</sequence>
<dbReference type="OrthoDB" id="4934446at2759"/>
<name>A0A2V1DX73_9PLEO</name>
<gene>
    <name evidence="1" type="ORF">DM02DRAFT_653291</name>
</gene>
<dbReference type="EMBL" id="KZ805340">
    <property type="protein sequence ID" value="PVI02626.1"/>
    <property type="molecule type" value="Genomic_DNA"/>
</dbReference>
<evidence type="ECO:0000313" key="2">
    <source>
        <dbReference type="Proteomes" id="UP000244855"/>
    </source>
</evidence>
<proteinExistence type="predicted"/>
<dbReference type="Proteomes" id="UP000244855">
    <property type="component" value="Unassembled WGS sequence"/>
</dbReference>
<keyword evidence="2" id="KW-1185">Reference proteome</keyword>
<accession>A0A2V1DX73</accession>